<organism evidence="15 16">
    <name type="scientific">Halococcus hamelinensis 100A6</name>
    <dbReference type="NCBI Taxonomy" id="1132509"/>
    <lineage>
        <taxon>Archaea</taxon>
        <taxon>Methanobacteriati</taxon>
        <taxon>Methanobacteriota</taxon>
        <taxon>Stenosarchaea group</taxon>
        <taxon>Halobacteria</taxon>
        <taxon>Halobacteriales</taxon>
        <taxon>Halococcaceae</taxon>
        <taxon>Halococcus</taxon>
    </lineage>
</organism>
<dbReference type="GO" id="GO:0106358">
    <property type="term" value="F:glycerol-1-phosphate dehydrogenase (NADP+) activity"/>
    <property type="evidence" value="ECO:0007669"/>
    <property type="project" value="RHEA"/>
</dbReference>
<dbReference type="HAMAP" id="MF_00497_A">
    <property type="entry name" value="G1P_dehydrogenase_A"/>
    <property type="match status" value="1"/>
</dbReference>
<evidence type="ECO:0000256" key="3">
    <source>
        <dbReference type="ARBA" id="ARBA00022723"/>
    </source>
</evidence>
<evidence type="ECO:0000256" key="6">
    <source>
        <dbReference type="ARBA" id="ARBA00023002"/>
    </source>
</evidence>
<comment type="catalytic activity">
    <reaction evidence="11">
        <text>sn-glycerol 1-phosphate + NADP(+) = dihydroxyacetone phosphate + NADPH + H(+)</text>
        <dbReference type="Rhea" id="RHEA:21416"/>
        <dbReference type="ChEBI" id="CHEBI:15378"/>
        <dbReference type="ChEBI" id="CHEBI:57642"/>
        <dbReference type="ChEBI" id="CHEBI:57685"/>
        <dbReference type="ChEBI" id="CHEBI:57783"/>
        <dbReference type="ChEBI" id="CHEBI:58349"/>
        <dbReference type="EC" id="1.1.1.261"/>
    </reaction>
</comment>
<evidence type="ECO:0000256" key="1">
    <source>
        <dbReference type="ARBA" id="ARBA00022490"/>
    </source>
</evidence>
<evidence type="ECO:0000256" key="13">
    <source>
        <dbReference type="PIRSR" id="PIRSR000112-2"/>
    </source>
</evidence>
<comment type="caution">
    <text evidence="15">The sequence shown here is derived from an EMBL/GenBank/DDBJ whole genome shotgun (WGS) entry which is preliminary data.</text>
</comment>
<evidence type="ECO:0000256" key="10">
    <source>
        <dbReference type="ARBA" id="ARBA00023264"/>
    </source>
</evidence>
<name>M0M5R2_9EURY</name>
<feature type="binding site" evidence="11">
    <location>
        <position position="256"/>
    </location>
    <ligand>
        <name>substrate</name>
    </ligand>
</feature>
<dbReference type="RefSeq" id="WP_007691728.1">
    <property type="nucleotide sequence ID" value="NZ_AJRK01000405.1"/>
</dbReference>
<feature type="binding site" evidence="11">
    <location>
        <position position="268"/>
    </location>
    <ligand>
        <name>Zn(2+)</name>
        <dbReference type="ChEBI" id="CHEBI:29105"/>
        <note>catalytic</note>
    </ligand>
</feature>
<comment type="function">
    <text evidence="11">Catalyzes the NAD(P)H-dependent reduction of dihydroxyacetonephosphate (DHAP or glycerone phosphate) to glycerol 1-phosphate (G1P). The G1P thus generated is used as the glycerophosphate backbone of phospholipids in the cellular membranes of Archaea.</text>
</comment>
<keyword evidence="9 11" id="KW-0594">Phospholipid biosynthesis</keyword>
<dbReference type="AlphaFoldDB" id="M0M5R2"/>
<keyword evidence="16" id="KW-1185">Reference proteome</keyword>
<dbReference type="GO" id="GO:0046872">
    <property type="term" value="F:metal ion binding"/>
    <property type="evidence" value="ECO:0007669"/>
    <property type="project" value="UniProtKB-KW"/>
</dbReference>
<dbReference type="SUPFAM" id="SSF56796">
    <property type="entry name" value="Dehydroquinate synthase-like"/>
    <property type="match status" value="1"/>
</dbReference>
<keyword evidence="1 11" id="KW-0963">Cytoplasm</keyword>
<keyword evidence="3 11" id="KW-0479">Metal-binding</keyword>
<evidence type="ECO:0000256" key="7">
    <source>
        <dbReference type="ARBA" id="ARBA00023027"/>
    </source>
</evidence>
<evidence type="ECO:0000256" key="5">
    <source>
        <dbReference type="ARBA" id="ARBA00022857"/>
    </source>
</evidence>
<dbReference type="Proteomes" id="UP000011566">
    <property type="component" value="Unassembled WGS sequence"/>
</dbReference>
<evidence type="ECO:0000313" key="16">
    <source>
        <dbReference type="Proteomes" id="UP000011566"/>
    </source>
</evidence>
<feature type="binding site" evidence="11">
    <location>
        <position position="172"/>
    </location>
    <ligand>
        <name>Zn(2+)</name>
        <dbReference type="ChEBI" id="CHEBI:29105"/>
        <note>catalytic</note>
    </ligand>
</feature>
<dbReference type="PATRIC" id="fig|1132509.6.peg.1302"/>
<comment type="pathway">
    <text evidence="11">Membrane lipid metabolism; glycerophospholipid metabolism.</text>
</comment>
<dbReference type="InterPro" id="IPR023002">
    <property type="entry name" value="G1P_dehydrogenase_arc"/>
</dbReference>
<evidence type="ECO:0000256" key="11">
    <source>
        <dbReference type="HAMAP-Rule" id="MF_00497"/>
    </source>
</evidence>
<dbReference type="EC" id="1.1.1.261" evidence="11"/>
<keyword evidence="2 11" id="KW-0444">Lipid biosynthesis</keyword>
<feature type="binding site" evidence="11">
    <location>
        <position position="125"/>
    </location>
    <ligand>
        <name>substrate</name>
    </ligand>
</feature>
<feature type="binding site" evidence="13">
    <location>
        <position position="125"/>
    </location>
    <ligand>
        <name>glycerol</name>
        <dbReference type="ChEBI" id="CHEBI:17754"/>
    </ligand>
</feature>
<evidence type="ECO:0000256" key="4">
    <source>
        <dbReference type="ARBA" id="ARBA00022833"/>
    </source>
</evidence>
<dbReference type="GO" id="GO:0106357">
    <property type="term" value="F:glycerol-1-phosphate dehydrogenase (NAD+) activity"/>
    <property type="evidence" value="ECO:0007669"/>
    <property type="project" value="RHEA"/>
</dbReference>
<dbReference type="GO" id="GO:0005737">
    <property type="term" value="C:cytoplasm"/>
    <property type="evidence" value="ECO:0007669"/>
    <property type="project" value="UniProtKB-SubCell"/>
</dbReference>
<evidence type="ECO:0000256" key="9">
    <source>
        <dbReference type="ARBA" id="ARBA00023209"/>
    </source>
</evidence>
<feature type="binding site" evidence="11 14">
    <location>
        <begin position="98"/>
        <end position="102"/>
    </location>
    <ligand>
        <name>NAD(+)</name>
        <dbReference type="ChEBI" id="CHEBI:57540"/>
    </ligand>
</feature>
<evidence type="ECO:0000256" key="2">
    <source>
        <dbReference type="ARBA" id="ARBA00022516"/>
    </source>
</evidence>
<dbReference type="PANTHER" id="PTHR43616">
    <property type="entry name" value="GLYCEROL DEHYDROGENASE"/>
    <property type="match status" value="1"/>
</dbReference>
<comment type="catalytic activity">
    <reaction evidence="11">
        <text>sn-glycerol 1-phosphate + NAD(+) = dihydroxyacetone phosphate + NADH + H(+)</text>
        <dbReference type="Rhea" id="RHEA:21412"/>
        <dbReference type="ChEBI" id="CHEBI:15378"/>
        <dbReference type="ChEBI" id="CHEBI:57540"/>
        <dbReference type="ChEBI" id="CHEBI:57642"/>
        <dbReference type="ChEBI" id="CHEBI:57685"/>
        <dbReference type="ChEBI" id="CHEBI:57945"/>
        <dbReference type="EC" id="1.1.1.261"/>
    </reaction>
</comment>
<protein>
    <recommendedName>
        <fullName evidence="11">Glycerol-1-phosphate dehydrogenase [NAD(P)+]</fullName>
        <shortName evidence="11">G1P dehydrogenase</shortName>
        <shortName evidence="11">G1PDH</shortName>
        <ecNumber evidence="11">1.1.1.261</ecNumber>
    </recommendedName>
    <alternativeName>
        <fullName evidence="11">Enantiomeric glycerophosphate synthase</fullName>
    </alternativeName>
    <alternativeName>
        <fullName evidence="11">sn-glycerol-1-phosphate dehydrogenase</fullName>
    </alternativeName>
</protein>
<dbReference type="eggNOG" id="arCOG00982">
    <property type="taxonomic scope" value="Archaea"/>
</dbReference>
<evidence type="ECO:0000256" key="8">
    <source>
        <dbReference type="ARBA" id="ARBA00023098"/>
    </source>
</evidence>
<dbReference type="InterPro" id="IPR016205">
    <property type="entry name" value="Glycerol_DH"/>
</dbReference>
<gene>
    <name evidence="11 15" type="primary">egsA</name>
    <name evidence="15" type="ORF">C447_05672</name>
</gene>
<dbReference type="NCBIfam" id="NF002022">
    <property type="entry name" value="PRK00843.1"/>
    <property type="match status" value="1"/>
</dbReference>
<keyword evidence="5 11" id="KW-0521">NADP</keyword>
<sequence length="352" mass="36713">MFDKSTWIRLPRNVVVGHDVLEETTDAVAELHLDGQPLLVTSPTARAVAAERVAESFAATGTEPVTVVVEEASFSAVERVVGTARDEGAGFLVGVGGGKPIDIAKMASDTLELGFVSVPTAASHDGIVSGRGSVPEGDTRHSVAAEPPLAVVADTGVIADAPWELTTAGCADIISNYTAVRDWQLAHRLQNVEYSEYAGALSRMTAEMLVDNADSIKKGLEESAWVVMKALVSSGVAMSIADSSRPASGAEHLFSHQLDRIAPGAALHGHQVGVGSVLTEYLHTGDDGRWRNIRDALARIGAPTTADGLGVDDGAVIEALTTAHEIRDRYTILGNGVNEAAAHEVATVTGVI</sequence>
<dbReference type="Gene3D" id="1.20.1090.10">
    <property type="entry name" value="Dehydroquinate synthase-like - alpha domain"/>
    <property type="match status" value="1"/>
</dbReference>
<dbReference type="GO" id="GO:0008654">
    <property type="term" value="P:phospholipid biosynthetic process"/>
    <property type="evidence" value="ECO:0007669"/>
    <property type="project" value="UniProtKB-KW"/>
</dbReference>
<dbReference type="EMBL" id="AOMB01000015">
    <property type="protein sequence ID" value="EMA39720.1"/>
    <property type="molecule type" value="Genomic_DNA"/>
</dbReference>
<evidence type="ECO:0000256" key="14">
    <source>
        <dbReference type="PIRSR" id="PIRSR000112-3"/>
    </source>
</evidence>
<reference evidence="15 16" key="1">
    <citation type="journal article" date="2014" name="PLoS Genet.">
        <title>Phylogenetically driven sequencing of extremely halophilic archaea reveals strategies for static and dynamic osmo-response.</title>
        <authorList>
            <person name="Becker E.A."/>
            <person name="Seitzer P.M."/>
            <person name="Tritt A."/>
            <person name="Larsen D."/>
            <person name="Krusor M."/>
            <person name="Yao A.I."/>
            <person name="Wu D."/>
            <person name="Madern D."/>
            <person name="Eisen J.A."/>
            <person name="Darling A.E."/>
            <person name="Facciotti M.T."/>
        </authorList>
    </citation>
    <scope>NUCLEOTIDE SEQUENCE [LARGE SCALE GENOMIC DNA]</scope>
    <source>
        <strain evidence="15 16">100A6</strain>
    </source>
</reference>
<dbReference type="PIRSF" id="PIRSF000112">
    <property type="entry name" value="Glycerol_dehydrogenase"/>
    <property type="match status" value="1"/>
</dbReference>
<evidence type="ECO:0000256" key="12">
    <source>
        <dbReference type="PIRSR" id="PIRSR000112-1"/>
    </source>
</evidence>
<dbReference type="Pfam" id="PF13685">
    <property type="entry name" value="Fe-ADH_2"/>
    <property type="match status" value="1"/>
</dbReference>
<dbReference type="PANTHER" id="PTHR43616:SF5">
    <property type="entry name" value="GLYCEROL DEHYDROGENASE 1"/>
    <property type="match status" value="1"/>
</dbReference>
<dbReference type="CDD" id="cd08173">
    <property type="entry name" value="Gro1PDH"/>
    <property type="match status" value="1"/>
</dbReference>
<evidence type="ECO:0000313" key="15">
    <source>
        <dbReference type="EMBL" id="EMA39720.1"/>
    </source>
</evidence>
<accession>M0M5R2</accession>
<dbReference type="Gene3D" id="3.40.50.1970">
    <property type="match status" value="1"/>
</dbReference>
<comment type="similarity">
    <text evidence="11">Belongs to the glycerol-1-phosphate dehydrogenase family.</text>
</comment>
<dbReference type="OrthoDB" id="8656at2157"/>
<feature type="binding site" evidence="11 14">
    <location>
        <begin position="120"/>
        <end position="123"/>
    </location>
    <ligand>
        <name>NAD(+)</name>
        <dbReference type="ChEBI" id="CHEBI:57540"/>
    </ligand>
</feature>
<keyword evidence="7 11" id="KW-0520">NAD</keyword>
<dbReference type="GO" id="GO:0006650">
    <property type="term" value="P:glycerophospholipid metabolic process"/>
    <property type="evidence" value="ECO:0007669"/>
    <property type="project" value="UniProtKB-UniRule"/>
</dbReference>
<feature type="binding site" evidence="11">
    <location>
        <position position="252"/>
    </location>
    <ligand>
        <name>Zn(2+)</name>
        <dbReference type="ChEBI" id="CHEBI:29105"/>
        <note>catalytic</note>
    </ligand>
</feature>
<keyword evidence="6 11" id="KW-0560">Oxidoreductase</keyword>
<keyword evidence="4 11" id="KW-0862">Zinc</keyword>
<keyword evidence="8 11" id="KW-0443">Lipid metabolism</keyword>
<comment type="cofactor">
    <cofactor evidence="11 12">
        <name>Zn(2+)</name>
        <dbReference type="ChEBI" id="CHEBI:29105"/>
    </cofactor>
    <text evidence="11 12">Binds 1 zinc ion per subunit.</text>
</comment>
<feature type="binding site" evidence="12">
    <location>
        <position position="268"/>
    </location>
    <ligand>
        <name>glycerol</name>
        <dbReference type="ChEBI" id="CHEBI:17754"/>
    </ligand>
</feature>
<feature type="binding site" evidence="12">
    <location>
        <position position="252"/>
    </location>
    <ligand>
        <name>glycerol</name>
        <dbReference type="ChEBI" id="CHEBI:17754"/>
    </ligand>
</feature>
<comment type="subcellular location">
    <subcellularLocation>
        <location evidence="11">Cytoplasm</location>
    </subcellularLocation>
</comment>
<keyword evidence="10 11" id="KW-1208">Phospholipid metabolism</keyword>
<proteinExistence type="inferred from homology"/>
<dbReference type="UniPathway" id="UPA00940"/>
<feature type="binding site" evidence="11 14">
    <location>
        <position position="129"/>
    </location>
    <ligand>
        <name>NAD(+)</name>
        <dbReference type="ChEBI" id="CHEBI:57540"/>
    </ligand>
</feature>
<feature type="binding site" evidence="11">
    <location>
        <position position="172"/>
    </location>
    <ligand>
        <name>substrate</name>
    </ligand>
</feature>
<feature type="binding site" evidence="12">
    <location>
        <position position="172"/>
    </location>
    <ligand>
        <name>glycerol</name>
        <dbReference type="ChEBI" id="CHEBI:17754"/>
    </ligand>
</feature>
<dbReference type="InterPro" id="IPR032837">
    <property type="entry name" value="G1PDH"/>
</dbReference>